<proteinExistence type="predicted"/>
<name>A0A937CWT8_9HYPH</name>
<accession>A0A937CWT8</accession>
<gene>
    <name evidence="1" type="ORF">JKG68_09740</name>
</gene>
<keyword evidence="2" id="KW-1185">Reference proteome</keyword>
<sequence length="121" mass="12890">MPTFIGYGRFTREAMQGMLQTPEDRTGPVSKLFEAMGGRLISWHMTPGCDFDWLLFAEAPDEEVVVAAGLVATGGGGVQDIKVARALSGPETMALFQKGGEAARSFKSAGQPAPSERLRGN</sequence>
<dbReference type="Pfam" id="PF08734">
    <property type="entry name" value="GYD"/>
    <property type="match status" value="1"/>
</dbReference>
<protein>
    <submittedName>
        <fullName evidence="1">GYD domain-containing protein</fullName>
    </submittedName>
</protein>
<evidence type="ECO:0000313" key="1">
    <source>
        <dbReference type="EMBL" id="MBL0404248.1"/>
    </source>
</evidence>
<dbReference type="Proteomes" id="UP000605848">
    <property type="component" value="Unassembled WGS sequence"/>
</dbReference>
<organism evidence="1 2">
    <name type="scientific">Microvirga aerilata</name>
    <dbReference type="NCBI Taxonomy" id="670292"/>
    <lineage>
        <taxon>Bacteria</taxon>
        <taxon>Pseudomonadati</taxon>
        <taxon>Pseudomonadota</taxon>
        <taxon>Alphaproteobacteria</taxon>
        <taxon>Hyphomicrobiales</taxon>
        <taxon>Methylobacteriaceae</taxon>
        <taxon>Microvirga</taxon>
    </lineage>
</organism>
<dbReference type="AlphaFoldDB" id="A0A937CWT8"/>
<dbReference type="InterPro" id="IPR014845">
    <property type="entry name" value="GYD/TTHA1554"/>
</dbReference>
<evidence type="ECO:0000313" key="2">
    <source>
        <dbReference type="Proteomes" id="UP000605848"/>
    </source>
</evidence>
<dbReference type="RefSeq" id="WP_202058739.1">
    <property type="nucleotide sequence ID" value="NZ_JAEQMY010000011.1"/>
</dbReference>
<reference evidence="1" key="1">
    <citation type="submission" date="2021-01" db="EMBL/GenBank/DDBJ databases">
        <title>Microvirga sp.</title>
        <authorList>
            <person name="Kim M.K."/>
        </authorList>
    </citation>
    <scope>NUCLEOTIDE SEQUENCE</scope>
    <source>
        <strain evidence="1">5420S-16</strain>
    </source>
</reference>
<dbReference type="EMBL" id="JAEQMY010000011">
    <property type="protein sequence ID" value="MBL0404248.1"/>
    <property type="molecule type" value="Genomic_DNA"/>
</dbReference>
<comment type="caution">
    <text evidence="1">The sequence shown here is derived from an EMBL/GenBank/DDBJ whole genome shotgun (WGS) entry which is preliminary data.</text>
</comment>